<evidence type="ECO:0000256" key="1">
    <source>
        <dbReference type="ARBA" id="ARBA00000085"/>
    </source>
</evidence>
<dbReference type="Gene3D" id="2.10.70.100">
    <property type="match status" value="1"/>
</dbReference>
<dbReference type="Pfam" id="PF00989">
    <property type="entry name" value="PAS"/>
    <property type="match status" value="1"/>
</dbReference>
<dbReference type="EC" id="2.7.13.3" evidence="2"/>
<feature type="domain" description="Histidine kinase" evidence="6">
    <location>
        <begin position="555"/>
        <end position="763"/>
    </location>
</feature>
<dbReference type="InterPro" id="IPR013767">
    <property type="entry name" value="PAS_fold"/>
</dbReference>
<dbReference type="InterPro" id="IPR003018">
    <property type="entry name" value="GAF"/>
</dbReference>
<evidence type="ECO:0000259" key="7">
    <source>
        <dbReference type="PROSITE" id="PS50112"/>
    </source>
</evidence>
<keyword evidence="3" id="KW-0597">Phosphoprotein</keyword>
<dbReference type="GO" id="GO:0000155">
    <property type="term" value="F:phosphorelay sensor kinase activity"/>
    <property type="evidence" value="ECO:0007669"/>
    <property type="project" value="InterPro"/>
</dbReference>
<keyword evidence="10" id="KW-1185">Reference proteome</keyword>
<dbReference type="SUPFAM" id="SSF55785">
    <property type="entry name" value="PYP-like sensor domain (PAS domain)"/>
    <property type="match status" value="3"/>
</dbReference>
<dbReference type="InterPro" id="IPR035965">
    <property type="entry name" value="PAS-like_dom_sf"/>
</dbReference>
<dbReference type="PROSITE" id="PS50112">
    <property type="entry name" value="PAS"/>
    <property type="match status" value="1"/>
</dbReference>
<dbReference type="NCBIfam" id="TIGR00229">
    <property type="entry name" value="sensory_box"/>
    <property type="match status" value="3"/>
</dbReference>
<dbReference type="GO" id="GO:0006355">
    <property type="term" value="P:regulation of DNA-templated transcription"/>
    <property type="evidence" value="ECO:0007669"/>
    <property type="project" value="InterPro"/>
</dbReference>
<dbReference type="InterPro" id="IPR003661">
    <property type="entry name" value="HisK_dim/P_dom"/>
</dbReference>
<feature type="domain" description="PAC" evidence="8">
    <location>
        <begin position="493"/>
        <end position="544"/>
    </location>
</feature>
<dbReference type="PROSITE" id="PS50109">
    <property type="entry name" value="HIS_KIN"/>
    <property type="match status" value="1"/>
</dbReference>
<dbReference type="InterPro" id="IPR013655">
    <property type="entry name" value="PAS_fold_3"/>
</dbReference>
<dbReference type="Proteomes" id="UP000276588">
    <property type="component" value="Unassembled WGS sequence"/>
</dbReference>
<dbReference type="Pfam" id="PF08447">
    <property type="entry name" value="PAS_3"/>
    <property type="match status" value="1"/>
</dbReference>
<dbReference type="InterPro" id="IPR036097">
    <property type="entry name" value="HisK_dim/P_sf"/>
</dbReference>
<keyword evidence="4" id="KW-0808">Transferase</keyword>
<accession>A0A3A6PMT3</accession>
<organism evidence="9 10">
    <name type="scientific">Halonotius aquaticus</name>
    <dbReference type="NCBI Taxonomy" id="2216978"/>
    <lineage>
        <taxon>Archaea</taxon>
        <taxon>Methanobacteriati</taxon>
        <taxon>Methanobacteriota</taxon>
        <taxon>Stenosarchaea group</taxon>
        <taxon>Halobacteria</taxon>
        <taxon>Halobacteriales</taxon>
        <taxon>Haloferacaceae</taxon>
        <taxon>Halonotius</taxon>
    </lineage>
</organism>
<dbReference type="Pfam" id="PF02518">
    <property type="entry name" value="HATPase_c"/>
    <property type="match status" value="1"/>
</dbReference>
<dbReference type="SUPFAM" id="SSF55781">
    <property type="entry name" value="GAF domain-like"/>
    <property type="match status" value="1"/>
</dbReference>
<dbReference type="EMBL" id="QKNY01000013">
    <property type="protein sequence ID" value="RJX42820.1"/>
    <property type="molecule type" value="Genomic_DNA"/>
</dbReference>
<name>A0A3A6PMT3_9EURY</name>
<dbReference type="CDD" id="cd00075">
    <property type="entry name" value="HATPase"/>
    <property type="match status" value="1"/>
</dbReference>
<dbReference type="Pfam" id="PF13426">
    <property type="entry name" value="PAS_9"/>
    <property type="match status" value="1"/>
</dbReference>
<dbReference type="SMART" id="SM00388">
    <property type="entry name" value="HisKA"/>
    <property type="match status" value="1"/>
</dbReference>
<dbReference type="InterPro" id="IPR052162">
    <property type="entry name" value="Sensor_kinase/Photoreceptor"/>
</dbReference>
<dbReference type="OrthoDB" id="106630at2157"/>
<comment type="caution">
    <text evidence="9">The sequence shown here is derived from an EMBL/GenBank/DDBJ whole genome shotgun (WGS) entry which is preliminary data.</text>
</comment>
<dbReference type="SMART" id="SM00091">
    <property type="entry name" value="PAS"/>
    <property type="match status" value="2"/>
</dbReference>
<evidence type="ECO:0000313" key="9">
    <source>
        <dbReference type="EMBL" id="RJX42820.1"/>
    </source>
</evidence>
<dbReference type="InterPro" id="IPR029016">
    <property type="entry name" value="GAF-like_dom_sf"/>
</dbReference>
<dbReference type="FunFam" id="3.30.565.10:FF:000006">
    <property type="entry name" value="Sensor histidine kinase WalK"/>
    <property type="match status" value="1"/>
</dbReference>
<evidence type="ECO:0000313" key="10">
    <source>
        <dbReference type="Proteomes" id="UP000276588"/>
    </source>
</evidence>
<dbReference type="InterPro" id="IPR036890">
    <property type="entry name" value="HATPase_C_sf"/>
</dbReference>
<dbReference type="CDD" id="cd00082">
    <property type="entry name" value="HisKA"/>
    <property type="match status" value="1"/>
</dbReference>
<gene>
    <name evidence="9" type="ORF">DM826_09025</name>
</gene>
<dbReference type="RefSeq" id="WP_120103071.1">
    <property type="nucleotide sequence ID" value="NZ_QKNY01000013.1"/>
</dbReference>
<evidence type="ECO:0000259" key="6">
    <source>
        <dbReference type="PROSITE" id="PS50109"/>
    </source>
</evidence>
<dbReference type="Pfam" id="PF00512">
    <property type="entry name" value="HisKA"/>
    <property type="match status" value="1"/>
</dbReference>
<dbReference type="PANTHER" id="PTHR43304">
    <property type="entry name" value="PHYTOCHROME-LIKE PROTEIN CPH1"/>
    <property type="match status" value="1"/>
</dbReference>
<sequence length="763" mass="84915">MAQLIPSLCDDLGVGISVHDPDTGVIHSVNERVEALTGHPAAELRGTTMEAYSAADATATSDAFHQQIQATTDGEPQQFAWAVATPSGQVSQLRVRLSTTTLDGEPYVLAEFQDITPEQDRINQLKTQESVLRRFHELASQSAPFEERMASLLEFGRTVMGVEQGFLTSIDGDTQRITIGVGPNDQLQDGATAPFAESYCRYTVEPDRDQPMTVVNAAEDGWENDPAYDRFGLGCYAGSKLVVDGETVGTLCFADRDPTDTPFTELQETFIELLSEWASTELERADREQELRRKDRAIEAAPVGITITNPEQSDNPLIYVNDRYEEMTGYSEADALGRNCRFLQGDATREEPVAEMRQAIDNAESVTVELRNYQQDGQQFWNRVSIAPVTDDEGVLTNFVGFQQDITEDKQQQLELERTSELLEQTQQVANIGGWEYDLRSETLQWTDEVYHIHGKPETYDPTVGAAIEQFHPDDRESLRSAFAELTTDGTPFDLEVRILRDDGTMRWVRTRGTPRYDGDELVAVAGTQQDITERKEFEEELKRSNERLQEFAYILSHDLQEPLRMVSSYVCLLEEELEEQLDDETRQYIDFAVDGAERMRGMIDGLLLYSRVETEGSEHTETDVNTVLSAVEADLELKLAETDSELHVDSLPTIEADEDQLVQLFENLIKNAIEHGGEETTVSVTSTSVPEGVQFAVSDDGPGIPADQQDEIFGLFDKGGDSDGTGIGLAICERIVARHDGEISVESTPGEGATFYVTLPDS</sequence>
<dbReference type="Pfam" id="PF01590">
    <property type="entry name" value="GAF"/>
    <property type="match status" value="1"/>
</dbReference>
<dbReference type="Gene3D" id="3.30.450.40">
    <property type="match status" value="1"/>
</dbReference>
<dbReference type="PANTHER" id="PTHR43304:SF1">
    <property type="entry name" value="PAC DOMAIN-CONTAINING PROTEIN"/>
    <property type="match status" value="1"/>
</dbReference>
<dbReference type="SUPFAM" id="SSF55874">
    <property type="entry name" value="ATPase domain of HSP90 chaperone/DNA topoisomerase II/histidine kinase"/>
    <property type="match status" value="1"/>
</dbReference>
<protein>
    <recommendedName>
        <fullName evidence="2">histidine kinase</fullName>
        <ecNumber evidence="2">2.7.13.3</ecNumber>
    </recommendedName>
</protein>
<evidence type="ECO:0000256" key="4">
    <source>
        <dbReference type="ARBA" id="ARBA00022679"/>
    </source>
</evidence>
<dbReference type="AlphaFoldDB" id="A0A3A6PMT3"/>
<dbReference type="InterPro" id="IPR003594">
    <property type="entry name" value="HATPase_dom"/>
</dbReference>
<dbReference type="SUPFAM" id="SSF47384">
    <property type="entry name" value="Homodimeric domain of signal transducing histidine kinase"/>
    <property type="match status" value="1"/>
</dbReference>
<evidence type="ECO:0000256" key="2">
    <source>
        <dbReference type="ARBA" id="ARBA00012438"/>
    </source>
</evidence>
<dbReference type="PROSITE" id="PS50113">
    <property type="entry name" value="PAC"/>
    <property type="match status" value="2"/>
</dbReference>
<dbReference type="Gene3D" id="3.30.450.20">
    <property type="entry name" value="PAS domain"/>
    <property type="match status" value="3"/>
</dbReference>
<reference evidence="9 10" key="1">
    <citation type="submission" date="2018-06" db="EMBL/GenBank/DDBJ databases">
        <title>Halonotius sp. F13-13 a new haloarchaeeon isolated from a solar saltern from Isla Cristina, Huelva, Spain.</title>
        <authorList>
            <person name="Duran-Viseras A."/>
            <person name="Sanchez-Porro C."/>
            <person name="Ventosa A."/>
        </authorList>
    </citation>
    <scope>NUCLEOTIDE SEQUENCE [LARGE SCALE GENOMIC DNA]</scope>
    <source>
        <strain evidence="9 10">F13-13</strain>
    </source>
</reference>
<dbReference type="InterPro" id="IPR004358">
    <property type="entry name" value="Sig_transdc_His_kin-like_C"/>
</dbReference>
<evidence type="ECO:0000259" key="8">
    <source>
        <dbReference type="PROSITE" id="PS50113"/>
    </source>
</evidence>
<proteinExistence type="predicted"/>
<dbReference type="Gene3D" id="3.30.565.10">
    <property type="entry name" value="Histidine kinase-like ATPase, C-terminal domain"/>
    <property type="match status" value="1"/>
</dbReference>
<dbReference type="InterPro" id="IPR001610">
    <property type="entry name" value="PAC"/>
</dbReference>
<dbReference type="Gene3D" id="1.10.287.130">
    <property type="match status" value="1"/>
</dbReference>
<dbReference type="InterPro" id="IPR000700">
    <property type="entry name" value="PAS-assoc_C"/>
</dbReference>
<evidence type="ECO:0000256" key="5">
    <source>
        <dbReference type="ARBA" id="ARBA00022777"/>
    </source>
</evidence>
<feature type="domain" description="PAC" evidence="8">
    <location>
        <begin position="366"/>
        <end position="418"/>
    </location>
</feature>
<dbReference type="InterPro" id="IPR000014">
    <property type="entry name" value="PAS"/>
</dbReference>
<dbReference type="SMART" id="SM00387">
    <property type="entry name" value="HATPase_c"/>
    <property type="match status" value="1"/>
</dbReference>
<dbReference type="CDD" id="cd00130">
    <property type="entry name" value="PAS"/>
    <property type="match status" value="3"/>
</dbReference>
<feature type="domain" description="PAS" evidence="7">
    <location>
        <begin position="290"/>
        <end position="363"/>
    </location>
</feature>
<keyword evidence="5" id="KW-0418">Kinase</keyword>
<dbReference type="PRINTS" id="PR00344">
    <property type="entry name" value="BCTRLSENSOR"/>
</dbReference>
<dbReference type="SMART" id="SM00065">
    <property type="entry name" value="GAF"/>
    <property type="match status" value="1"/>
</dbReference>
<dbReference type="InterPro" id="IPR005467">
    <property type="entry name" value="His_kinase_dom"/>
</dbReference>
<evidence type="ECO:0000256" key="3">
    <source>
        <dbReference type="ARBA" id="ARBA00022553"/>
    </source>
</evidence>
<dbReference type="SMART" id="SM00086">
    <property type="entry name" value="PAC"/>
    <property type="match status" value="2"/>
</dbReference>
<comment type="catalytic activity">
    <reaction evidence="1">
        <text>ATP + protein L-histidine = ADP + protein N-phospho-L-histidine.</text>
        <dbReference type="EC" id="2.7.13.3"/>
    </reaction>
</comment>